<feature type="transmembrane region" description="Helical" evidence="1">
    <location>
        <begin position="363"/>
        <end position="382"/>
    </location>
</feature>
<evidence type="ECO:0000313" key="2">
    <source>
        <dbReference type="EMBL" id="SHN26682.1"/>
    </source>
</evidence>
<keyword evidence="1" id="KW-0472">Membrane</keyword>
<sequence>MSWVRDRIARARTVPPAEWLLLGGLVTLALLIRYACRSYYTSDLVVFGEWYDQLQAAGGVRGLREPIGNYNAPFLYLLVIAGWLPGATLMKIKLILVAFDVLLVFFVHRLVALRWPGWRIPAVAALTAAFLPTVVINASMYGQCDSIWAAFCLGGVYFLLRDREWMAVAFFATAYAFKPQAVFIFPLLMLAVLGGRVRWRALLALPVVYVALDLPALLLGRDPVELLGLYAGQLDEPSALRRGAPSVYQYLQVTVGQGVLKNLGYLFAAALVLGICYVLVSTRTKLDRARLVTAATCFAILVPFFLPAMHERYFYLADVLSLVLAFYRPRLWFVPLIVQTSSFLAYLPFLFRTGPLGPLVDPRLLATLMLVALVVTTYSLLYDVRNKAVAVRQVRAGLDQFDEPRAERDAVGSLT</sequence>
<organism evidence="2 3">
    <name type="scientific">Cryptosporangium aurantiacum</name>
    <dbReference type="NCBI Taxonomy" id="134849"/>
    <lineage>
        <taxon>Bacteria</taxon>
        <taxon>Bacillati</taxon>
        <taxon>Actinomycetota</taxon>
        <taxon>Actinomycetes</taxon>
        <taxon>Cryptosporangiales</taxon>
        <taxon>Cryptosporangiaceae</taxon>
        <taxon>Cryptosporangium</taxon>
    </lineage>
</organism>
<dbReference type="GO" id="GO:0016757">
    <property type="term" value="F:glycosyltransferase activity"/>
    <property type="evidence" value="ECO:0007669"/>
    <property type="project" value="UniProtKB-KW"/>
</dbReference>
<feature type="transmembrane region" description="Helical" evidence="1">
    <location>
        <begin position="332"/>
        <end position="351"/>
    </location>
</feature>
<feature type="transmembrane region" description="Helical" evidence="1">
    <location>
        <begin position="70"/>
        <end position="87"/>
    </location>
</feature>
<feature type="transmembrane region" description="Helical" evidence="1">
    <location>
        <begin position="94"/>
        <end position="112"/>
    </location>
</feature>
<dbReference type="Proteomes" id="UP000184440">
    <property type="component" value="Unassembled WGS sequence"/>
</dbReference>
<accession>A0A1M7Q8R7</accession>
<feature type="transmembrane region" description="Helical" evidence="1">
    <location>
        <begin position="144"/>
        <end position="160"/>
    </location>
</feature>
<evidence type="ECO:0000313" key="3">
    <source>
        <dbReference type="Proteomes" id="UP000184440"/>
    </source>
</evidence>
<feature type="transmembrane region" description="Helical" evidence="1">
    <location>
        <begin position="263"/>
        <end position="280"/>
    </location>
</feature>
<proteinExistence type="predicted"/>
<evidence type="ECO:0000256" key="1">
    <source>
        <dbReference type="SAM" id="Phobius"/>
    </source>
</evidence>
<dbReference type="RefSeq" id="WP_073257835.1">
    <property type="nucleotide sequence ID" value="NZ_FRCS01000004.1"/>
</dbReference>
<dbReference type="AlphaFoldDB" id="A0A1M7Q8R7"/>
<keyword evidence="2" id="KW-0808">Transferase</keyword>
<feature type="transmembrane region" description="Helical" evidence="1">
    <location>
        <begin position="289"/>
        <end position="306"/>
    </location>
</feature>
<keyword evidence="1" id="KW-0812">Transmembrane</keyword>
<keyword evidence="2" id="KW-0328">Glycosyltransferase</keyword>
<gene>
    <name evidence="2" type="ORF">SAMN05443668_104293</name>
</gene>
<keyword evidence="3" id="KW-1185">Reference proteome</keyword>
<reference evidence="2 3" key="1">
    <citation type="submission" date="2016-11" db="EMBL/GenBank/DDBJ databases">
        <authorList>
            <person name="Jaros S."/>
            <person name="Januszkiewicz K."/>
            <person name="Wedrychowicz H."/>
        </authorList>
    </citation>
    <scope>NUCLEOTIDE SEQUENCE [LARGE SCALE GENOMIC DNA]</scope>
    <source>
        <strain evidence="2 3">DSM 46144</strain>
    </source>
</reference>
<name>A0A1M7Q8R7_9ACTN</name>
<dbReference type="STRING" id="134849.SAMN05443668_104293"/>
<dbReference type="OrthoDB" id="9776737at2"/>
<feature type="transmembrane region" description="Helical" evidence="1">
    <location>
        <begin position="201"/>
        <end position="220"/>
    </location>
</feature>
<protein>
    <submittedName>
        <fullName evidence="2">Mannosyltransferase related to Gpi18</fullName>
    </submittedName>
</protein>
<feature type="transmembrane region" description="Helical" evidence="1">
    <location>
        <begin position="118"/>
        <end position="137"/>
    </location>
</feature>
<dbReference type="EMBL" id="FRCS01000004">
    <property type="protein sequence ID" value="SHN26682.1"/>
    <property type="molecule type" value="Genomic_DNA"/>
</dbReference>
<feature type="transmembrane region" description="Helical" evidence="1">
    <location>
        <begin position="166"/>
        <end position="194"/>
    </location>
</feature>
<feature type="transmembrane region" description="Helical" evidence="1">
    <location>
        <begin position="20"/>
        <end position="40"/>
    </location>
</feature>
<keyword evidence="1" id="KW-1133">Transmembrane helix</keyword>